<evidence type="ECO:0000259" key="2">
    <source>
        <dbReference type="Pfam" id="PF13600"/>
    </source>
</evidence>
<comment type="caution">
    <text evidence="3">The sequence shown here is derived from an EMBL/GenBank/DDBJ whole genome shotgun (WGS) entry which is preliminary data.</text>
</comment>
<dbReference type="EMBL" id="BAAAQD010000004">
    <property type="protein sequence ID" value="GAA1509717.1"/>
    <property type="molecule type" value="Genomic_DNA"/>
</dbReference>
<dbReference type="NCBIfam" id="TIGR02231">
    <property type="entry name" value="mucoidy inhibitor MuiA family protein"/>
    <property type="match status" value="1"/>
</dbReference>
<keyword evidence="4" id="KW-1185">Reference proteome</keyword>
<accession>A0ABN2A2Q1</accession>
<feature type="domain" description="DUF4139" evidence="1">
    <location>
        <begin position="207"/>
        <end position="525"/>
    </location>
</feature>
<dbReference type="Pfam" id="PF13598">
    <property type="entry name" value="DUF4139"/>
    <property type="match status" value="1"/>
</dbReference>
<proteinExistence type="predicted"/>
<dbReference type="InterPro" id="IPR011935">
    <property type="entry name" value="CHP02231"/>
</dbReference>
<dbReference type="Proteomes" id="UP001501470">
    <property type="component" value="Unassembled WGS sequence"/>
</dbReference>
<dbReference type="Pfam" id="PF13600">
    <property type="entry name" value="DUF4140"/>
    <property type="match status" value="1"/>
</dbReference>
<dbReference type="InterPro" id="IPR025554">
    <property type="entry name" value="DUF4140"/>
</dbReference>
<protein>
    <submittedName>
        <fullName evidence="3">DUF4139 domain-containing protein</fullName>
    </submittedName>
</protein>
<gene>
    <name evidence="3" type="ORF">GCM10009827_024860</name>
</gene>
<feature type="domain" description="DUF4140" evidence="2">
    <location>
        <begin position="18"/>
        <end position="115"/>
    </location>
</feature>
<dbReference type="PANTHER" id="PTHR31005:SF8">
    <property type="entry name" value="DUF4139 DOMAIN-CONTAINING PROTEIN"/>
    <property type="match status" value="1"/>
</dbReference>
<sequence length="536" mass="57877">MVTACVTVREVQNEIVAVTVYPRQARVTRRGQATLEAGEQLVEIGPLPMGMDTDSVRVSGRGPATVLGVDVVLKRHAEPSDGTVTAVQEERRALEDELAEIADTETVLRQRQAFLTTLGERASGAYARALATGDAAAETVTAFTATMGGELSSVLAGVRDLQRRRTRAADRIAALDRQLLDLSGKREPDAHYAVVALAVSAAGPVQLDLSYQVPDAGWRSTYDVRLTGETLRLTWFGLVEQHTGEDWPECELALSTARPSGVVGIPELQPWYLDLLMPPPPRPPMQSFAAYGAAPGGAPAPAMAPAPRAMAKEQFDGFAEVEIAQARVEEGPVAATYRPARAVPVPADGTTSRATVLVLDLGSQLDHVVAPSHSIDVHLRAKVTNTSQHTLPPGQAAVFHEADFVSKTALSTWAPGEELELALGLDDRVRVERELTRRTATKATLGSSRRREVEYRTTVGNYTGRPVRITVLDQVPVARHDTITVRETVLEPSPAERTDLGVLTWRLVVPEGQSQTVRLGYRVETAKGAELSGWRE</sequence>
<evidence type="ECO:0000313" key="4">
    <source>
        <dbReference type="Proteomes" id="UP001501470"/>
    </source>
</evidence>
<dbReference type="InterPro" id="IPR037291">
    <property type="entry name" value="DUF4139"/>
</dbReference>
<evidence type="ECO:0000313" key="3">
    <source>
        <dbReference type="EMBL" id="GAA1509717.1"/>
    </source>
</evidence>
<evidence type="ECO:0000259" key="1">
    <source>
        <dbReference type="Pfam" id="PF13598"/>
    </source>
</evidence>
<name>A0ABN2A2Q1_9ACTN</name>
<organism evidence="3 4">
    <name type="scientific">Dactylosporangium maewongense</name>
    <dbReference type="NCBI Taxonomy" id="634393"/>
    <lineage>
        <taxon>Bacteria</taxon>
        <taxon>Bacillati</taxon>
        <taxon>Actinomycetota</taxon>
        <taxon>Actinomycetes</taxon>
        <taxon>Micromonosporales</taxon>
        <taxon>Micromonosporaceae</taxon>
        <taxon>Dactylosporangium</taxon>
    </lineage>
</organism>
<reference evidence="3 4" key="1">
    <citation type="journal article" date="2019" name="Int. J. Syst. Evol. Microbiol.">
        <title>The Global Catalogue of Microorganisms (GCM) 10K type strain sequencing project: providing services to taxonomists for standard genome sequencing and annotation.</title>
        <authorList>
            <consortium name="The Broad Institute Genomics Platform"/>
            <consortium name="The Broad Institute Genome Sequencing Center for Infectious Disease"/>
            <person name="Wu L."/>
            <person name="Ma J."/>
        </authorList>
    </citation>
    <scope>NUCLEOTIDE SEQUENCE [LARGE SCALE GENOMIC DNA]</scope>
    <source>
        <strain evidence="3 4">JCM 15933</strain>
    </source>
</reference>
<dbReference type="PANTHER" id="PTHR31005">
    <property type="entry name" value="DUF4139 DOMAIN-CONTAINING PROTEIN"/>
    <property type="match status" value="1"/>
</dbReference>